<name>A0AAW0BKL5_9AGAR</name>
<evidence type="ECO:0000313" key="2">
    <source>
        <dbReference type="EMBL" id="KAK7026664.1"/>
    </source>
</evidence>
<evidence type="ECO:0000256" key="1">
    <source>
        <dbReference type="SAM" id="MobiDB-lite"/>
    </source>
</evidence>
<keyword evidence="3" id="KW-1185">Reference proteome</keyword>
<dbReference type="Proteomes" id="UP001383192">
    <property type="component" value="Unassembled WGS sequence"/>
</dbReference>
<proteinExistence type="predicted"/>
<organism evidence="2 3">
    <name type="scientific">Paramarasmius palmivorus</name>
    <dbReference type="NCBI Taxonomy" id="297713"/>
    <lineage>
        <taxon>Eukaryota</taxon>
        <taxon>Fungi</taxon>
        <taxon>Dikarya</taxon>
        <taxon>Basidiomycota</taxon>
        <taxon>Agaricomycotina</taxon>
        <taxon>Agaricomycetes</taxon>
        <taxon>Agaricomycetidae</taxon>
        <taxon>Agaricales</taxon>
        <taxon>Marasmiineae</taxon>
        <taxon>Marasmiaceae</taxon>
        <taxon>Paramarasmius</taxon>
    </lineage>
</organism>
<gene>
    <name evidence="2" type="ORF">VNI00_015537</name>
</gene>
<sequence length="136" mass="14724">MVLDDVRAFIQRPSSYGCASPEPQFPSKQTPFNAQPTIAVKNEPLQPVEKPASSSSQSKGKASLPTYSSPSGSARSFWWVVLRGTKPGIYDDLSLVREAAATHMLVRVEHLGTQEKAELLWGKALAVGQVALLPSF</sequence>
<evidence type="ECO:0000313" key="3">
    <source>
        <dbReference type="Proteomes" id="UP001383192"/>
    </source>
</evidence>
<dbReference type="EMBL" id="JAYKXP010000102">
    <property type="protein sequence ID" value="KAK7026664.1"/>
    <property type="molecule type" value="Genomic_DNA"/>
</dbReference>
<protein>
    <submittedName>
        <fullName evidence="2">Uncharacterized protein</fullName>
    </submittedName>
</protein>
<accession>A0AAW0BKL5</accession>
<feature type="compositionally biased region" description="Polar residues" evidence="1">
    <location>
        <begin position="26"/>
        <end position="36"/>
    </location>
</feature>
<reference evidence="2 3" key="1">
    <citation type="submission" date="2024-01" db="EMBL/GenBank/DDBJ databases">
        <title>A draft genome for a cacao thread blight-causing isolate of Paramarasmius palmivorus.</title>
        <authorList>
            <person name="Baruah I.K."/>
            <person name="Bukari Y."/>
            <person name="Amoako-Attah I."/>
            <person name="Meinhardt L.W."/>
            <person name="Bailey B.A."/>
            <person name="Cohen S.P."/>
        </authorList>
    </citation>
    <scope>NUCLEOTIDE SEQUENCE [LARGE SCALE GENOMIC DNA]</scope>
    <source>
        <strain evidence="2 3">GH-12</strain>
    </source>
</reference>
<feature type="region of interest" description="Disordered" evidence="1">
    <location>
        <begin position="14"/>
        <end position="72"/>
    </location>
</feature>
<dbReference type="AlphaFoldDB" id="A0AAW0BKL5"/>
<comment type="caution">
    <text evidence="2">The sequence shown here is derived from an EMBL/GenBank/DDBJ whole genome shotgun (WGS) entry which is preliminary data.</text>
</comment>
<feature type="compositionally biased region" description="Low complexity" evidence="1">
    <location>
        <begin position="52"/>
        <end position="63"/>
    </location>
</feature>